<protein>
    <submittedName>
        <fullName evidence="1">1-(5-phosphoribosyl)-5-[(5-phosphoribosylamino)methylideneamino]imidazole-4-carboxamide isomerase</fullName>
        <ecNumber evidence="1">5.3.1.16</ecNumber>
    </submittedName>
</protein>
<sequence>MIELIPAIDIIDGKCVRLTKGDYDCKKVYNDDPVAVAIEFERLGFKRLHVVDLDGAKSRHIVNDATLRAITSSTSLTVDFGGGIKTATDIEKAFEAGAAMVTLGSIAVTSPELCAQWLQQYGAERIILGADVRNGKISINGWKEDSQEDLLPFLHKYVDMGAKNVLCTEISKDGTLQGPAVALYKQVMQEFPDLHLIASGGVSSNEDIEELDNCGIPAVVFGKAFYEGRIDVTKLIIK</sequence>
<evidence type="ECO:0000313" key="1">
    <source>
        <dbReference type="EMBL" id="TGX83542.1"/>
    </source>
</evidence>
<gene>
    <name evidence="1" type="primary">hisA</name>
    <name evidence="1" type="ORF">E5358_02535</name>
</gene>
<dbReference type="Proteomes" id="UP000308886">
    <property type="component" value="Unassembled WGS sequence"/>
</dbReference>
<keyword evidence="2" id="KW-1185">Reference proteome</keyword>
<accession>A0AC61QSZ4</accession>
<name>A0AC61QSZ4_9BACT</name>
<evidence type="ECO:0000313" key="2">
    <source>
        <dbReference type="Proteomes" id="UP000308886"/>
    </source>
</evidence>
<comment type="caution">
    <text evidence="1">The sequence shown here is derived from an EMBL/GenBank/DDBJ whole genome shotgun (WGS) entry which is preliminary data.</text>
</comment>
<dbReference type="EMBL" id="SRZC01000003">
    <property type="protein sequence ID" value="TGX83542.1"/>
    <property type="molecule type" value="Genomic_DNA"/>
</dbReference>
<organism evidence="1 2">
    <name type="scientific">Palleniella muris</name>
    <dbReference type="NCBI Taxonomy" id="3038145"/>
    <lineage>
        <taxon>Bacteria</taxon>
        <taxon>Pseudomonadati</taxon>
        <taxon>Bacteroidota</taxon>
        <taxon>Bacteroidia</taxon>
        <taxon>Bacteroidales</taxon>
        <taxon>Prevotellaceae</taxon>
        <taxon>Palleniella</taxon>
    </lineage>
</organism>
<keyword evidence="1" id="KW-0413">Isomerase</keyword>
<proteinExistence type="predicted"/>
<dbReference type="EC" id="5.3.1.16" evidence="1"/>
<reference evidence="1" key="1">
    <citation type="submission" date="2019-04" db="EMBL/GenBank/DDBJ databases">
        <title>Microbes associate with the intestines of laboratory mice.</title>
        <authorList>
            <person name="Navarre W."/>
            <person name="Wong E."/>
            <person name="Huang K."/>
            <person name="Tropini C."/>
            <person name="Ng K."/>
            <person name="Yu B."/>
        </authorList>
    </citation>
    <scope>NUCLEOTIDE SEQUENCE</scope>
    <source>
        <strain evidence="1">NM73_A23</strain>
    </source>
</reference>